<name>A0ACC0CCT7_CATRO</name>
<organism evidence="1 2">
    <name type="scientific">Catharanthus roseus</name>
    <name type="common">Madagascar periwinkle</name>
    <name type="synonym">Vinca rosea</name>
    <dbReference type="NCBI Taxonomy" id="4058"/>
    <lineage>
        <taxon>Eukaryota</taxon>
        <taxon>Viridiplantae</taxon>
        <taxon>Streptophyta</taxon>
        <taxon>Embryophyta</taxon>
        <taxon>Tracheophyta</taxon>
        <taxon>Spermatophyta</taxon>
        <taxon>Magnoliopsida</taxon>
        <taxon>eudicotyledons</taxon>
        <taxon>Gunneridae</taxon>
        <taxon>Pentapetalae</taxon>
        <taxon>asterids</taxon>
        <taxon>lamiids</taxon>
        <taxon>Gentianales</taxon>
        <taxon>Apocynaceae</taxon>
        <taxon>Rauvolfioideae</taxon>
        <taxon>Vinceae</taxon>
        <taxon>Catharanthinae</taxon>
        <taxon>Catharanthus</taxon>
    </lineage>
</organism>
<proteinExistence type="predicted"/>
<evidence type="ECO:0000313" key="1">
    <source>
        <dbReference type="EMBL" id="KAI5682682.1"/>
    </source>
</evidence>
<dbReference type="Proteomes" id="UP001060085">
    <property type="component" value="Linkage Group LG01"/>
</dbReference>
<accession>A0ACC0CCT7</accession>
<evidence type="ECO:0000313" key="2">
    <source>
        <dbReference type="Proteomes" id="UP001060085"/>
    </source>
</evidence>
<protein>
    <submittedName>
        <fullName evidence="1">Uncharacterized protein</fullName>
    </submittedName>
</protein>
<comment type="caution">
    <text evidence="1">The sequence shown here is derived from an EMBL/GenBank/DDBJ whole genome shotgun (WGS) entry which is preliminary data.</text>
</comment>
<reference evidence="2" key="1">
    <citation type="journal article" date="2023" name="Nat. Plants">
        <title>Single-cell RNA sequencing provides a high-resolution roadmap for understanding the multicellular compartmentation of specialized metabolism.</title>
        <authorList>
            <person name="Sun S."/>
            <person name="Shen X."/>
            <person name="Li Y."/>
            <person name="Li Y."/>
            <person name="Wang S."/>
            <person name="Li R."/>
            <person name="Zhang H."/>
            <person name="Shen G."/>
            <person name="Guo B."/>
            <person name="Wei J."/>
            <person name="Xu J."/>
            <person name="St-Pierre B."/>
            <person name="Chen S."/>
            <person name="Sun C."/>
        </authorList>
    </citation>
    <scope>NUCLEOTIDE SEQUENCE [LARGE SCALE GENOMIC DNA]</scope>
</reference>
<dbReference type="EMBL" id="CM044701">
    <property type="protein sequence ID" value="KAI5682682.1"/>
    <property type="molecule type" value="Genomic_DNA"/>
</dbReference>
<gene>
    <name evidence="1" type="ORF">M9H77_03910</name>
</gene>
<sequence>MWYCYPKTDCEDVDTGLDKDFVYTVLYKEDDGFLKCNCRSFGSRGLLCAHILSLRSTKTLRRGLEAADIALSSQARLLKFRRCEMNPWKRASESASGTGVNRNGANQVNEDINEVKFIEDTKRQLTLRIEFIDKLCSISLKLFRRFKRSTKVSHFMVAYKNTYDVAISRGRRQKEVENIENLFLILTRLPISILIAAQLVEDPAVRILHFIEPYRAIGAGGKDRETGKFPREEVKRTEELEERVNP</sequence>
<keyword evidence="2" id="KW-1185">Reference proteome</keyword>